<dbReference type="InterPro" id="IPR017850">
    <property type="entry name" value="Alkaline_phosphatase_core_sf"/>
</dbReference>
<dbReference type="AlphaFoldDB" id="A0A3S0PNE1"/>
<keyword evidence="1" id="KW-0378">Hydrolase</keyword>
<dbReference type="GO" id="GO:0009395">
    <property type="term" value="P:phospholipid catabolic process"/>
    <property type="evidence" value="ECO:0007669"/>
    <property type="project" value="TreeGrafter"/>
</dbReference>
<comment type="caution">
    <text evidence="3">The sequence shown here is derived from an EMBL/GenBank/DDBJ whole genome shotgun (WGS) entry which is preliminary data.</text>
</comment>
<organism evidence="3 4">
    <name type="scientific">Dyella choica</name>
    <dbReference type="NCBI Taxonomy" id="1927959"/>
    <lineage>
        <taxon>Bacteria</taxon>
        <taxon>Pseudomonadati</taxon>
        <taxon>Pseudomonadota</taxon>
        <taxon>Gammaproteobacteria</taxon>
        <taxon>Lysobacterales</taxon>
        <taxon>Rhodanobacteraceae</taxon>
        <taxon>Dyella</taxon>
    </lineage>
</organism>
<name>A0A3S0PNE1_9GAMM</name>
<gene>
    <name evidence="3" type="ORF">EKH80_11175</name>
</gene>
<protein>
    <submittedName>
        <fullName evidence="3">Phosphoesterase</fullName>
    </submittedName>
</protein>
<dbReference type="Gene3D" id="3.40.720.10">
    <property type="entry name" value="Alkaline Phosphatase, subunit A"/>
    <property type="match status" value="1"/>
</dbReference>
<feature type="signal peptide" evidence="2">
    <location>
        <begin position="1"/>
        <end position="28"/>
    </location>
</feature>
<evidence type="ECO:0000256" key="1">
    <source>
        <dbReference type="ARBA" id="ARBA00022801"/>
    </source>
</evidence>
<keyword evidence="2" id="KW-0732">Signal</keyword>
<feature type="chain" id="PRO_5018692038" evidence="2">
    <location>
        <begin position="29"/>
        <end position="678"/>
    </location>
</feature>
<dbReference type="Proteomes" id="UP000274358">
    <property type="component" value="Unassembled WGS sequence"/>
</dbReference>
<dbReference type="InterPro" id="IPR007312">
    <property type="entry name" value="Phosphoesterase"/>
</dbReference>
<dbReference type="Pfam" id="PF04185">
    <property type="entry name" value="Phosphoesterase"/>
    <property type="match status" value="1"/>
</dbReference>
<dbReference type="PANTHER" id="PTHR31956:SF1">
    <property type="entry name" value="NON-SPECIFIC PHOSPHOLIPASE C1"/>
    <property type="match status" value="1"/>
</dbReference>
<reference evidence="3 4" key="1">
    <citation type="submission" date="2018-12" db="EMBL/GenBank/DDBJ databases">
        <title>Dyella dinghuensis sp. nov. DHOA06 and Dyella choica sp. nov. 4M-K27, isolated from forest soil.</title>
        <authorList>
            <person name="Qiu L.-H."/>
            <person name="Gao Z.-H."/>
        </authorList>
    </citation>
    <scope>NUCLEOTIDE SEQUENCE [LARGE SCALE GENOMIC DNA]</scope>
    <source>
        <strain evidence="3 4">4M-K27</strain>
    </source>
</reference>
<proteinExistence type="predicted"/>
<dbReference type="EMBL" id="RYYV01000007">
    <property type="protein sequence ID" value="RUL75285.1"/>
    <property type="molecule type" value="Genomic_DNA"/>
</dbReference>
<dbReference type="PANTHER" id="PTHR31956">
    <property type="entry name" value="NON-SPECIFIC PHOSPHOLIPASE C4-RELATED"/>
    <property type="match status" value="1"/>
</dbReference>
<keyword evidence="4" id="KW-1185">Reference proteome</keyword>
<dbReference type="OrthoDB" id="9770871at2"/>
<dbReference type="RefSeq" id="WP_126684844.1">
    <property type="nucleotide sequence ID" value="NZ_RYYV01000007.1"/>
</dbReference>
<accession>A0A3S0PNE1</accession>
<dbReference type="GO" id="GO:0042578">
    <property type="term" value="F:phosphoric ester hydrolase activity"/>
    <property type="evidence" value="ECO:0007669"/>
    <property type="project" value="UniProtKB-ARBA"/>
</dbReference>
<evidence type="ECO:0000313" key="4">
    <source>
        <dbReference type="Proteomes" id="UP000274358"/>
    </source>
</evidence>
<dbReference type="SUPFAM" id="SSF53649">
    <property type="entry name" value="Alkaline phosphatase-like"/>
    <property type="match status" value="2"/>
</dbReference>
<evidence type="ECO:0000313" key="3">
    <source>
        <dbReference type="EMBL" id="RUL75285.1"/>
    </source>
</evidence>
<sequence length="678" mass="73781">MPTKLGRTRLKPFLFGALITSLVGVANAQNTDASNDAKFRASVPATASKPVNGQPGGPVTLYSPDLEQDASTRTRTPIKHVILLIGENRTFDHVYGTYTPPHGQTVDNLLSKGIVNVDGTPGPHVDLAQQWQATQSGDFELAPKRTSAYTNLPSINTGGAPTQPYLASAAQAQAIEPGLPTNYYPYLAEGGTGLPNGVVDTRFPTTLPNAPVDMHASISYNDYASSPVHRFFQMWQQLDCDASHATRKNPSGCLADLFPWVEVTLGAGNNGKQQPANFTDQSTHEGSTAMQFLNMAQGDAPYFKQLAEEYALSDNFHQSVMGGTGANHIMLGFGDLIYYADANGEPAVPPSNQVENPNSQAGTNDWWVQDGYSGGSYVNCSDDGQPGVAAVRKYLKSLPYHAFRHGDCKKGAYYLVNNYNPGYLGDGTPAPLGASQFTLPPTRQQNLGLLLTRRHVSWKYYGEGWDAGKEDGEAGTFCNICDPFLYSMQIMTNPALRAHNQDLNNLYSDIQNGTLPAVSIAKPDGLLDGHPSSSKLELFEGYAKKIIDMVKANPKLWDNTAVMITFDEGGGYYDSGYVQPVDFFGDGTRIPLLVVSKYSKGGRVVHTYYDHVSFDKFVEANWDLDETISHRSRDNLPNPIALPNNPYVPVNAPAIGDLMDMFRFHRHGGEDGDDNAQN</sequence>
<evidence type="ECO:0000256" key="2">
    <source>
        <dbReference type="SAM" id="SignalP"/>
    </source>
</evidence>